<dbReference type="SUPFAM" id="SSF47413">
    <property type="entry name" value="lambda repressor-like DNA-binding domains"/>
    <property type="match status" value="1"/>
</dbReference>
<protein>
    <submittedName>
        <fullName evidence="1">LacI family DNA-binding transcriptional regulator</fullName>
    </submittedName>
</protein>
<dbReference type="AlphaFoldDB" id="A0A1H8AGE9"/>
<dbReference type="InterPro" id="IPR028082">
    <property type="entry name" value="Peripla_BP_I"/>
</dbReference>
<dbReference type="CDD" id="cd01574">
    <property type="entry name" value="PBP1_LacI"/>
    <property type="match status" value="1"/>
</dbReference>
<dbReference type="Pfam" id="PF00356">
    <property type="entry name" value="LacI"/>
    <property type="match status" value="1"/>
</dbReference>
<name>A0A1H8AGE9_9MICO</name>
<sequence length="348" mass="37851">MSADLPKDRAPSIRDVARLAGVSHQTVSRVLNDHPSIRETTKARILQAMEELQYRPNQAARALSKGRSRTIGVLTASSAQYGPARSVAAIEDAARRQGYFVDTANLGVADPAAIEDALEHLLDQAVEGLVIIAPQERVFDVLERLDIAVPYVSLQSTGKHDLRALAADQILGARMATRHLIELGHREIVHLAGPQDWNEAEARMRGFLLEIDDADLITNPPILGDWTADFGYFAGQELLRSRDFSAVFAANDEMALGLLHALHDARLKVPGDVSVVGFDDVPVASHSWPPLTTVHQDFDGIGRLAFATLLREMGTGTELPTAPIAPRLVVRGSTGPVPVSRLPLLKRY</sequence>
<accession>A0A1H8AGE9</accession>
<dbReference type="GO" id="GO:0000976">
    <property type="term" value="F:transcription cis-regulatory region binding"/>
    <property type="evidence" value="ECO:0007669"/>
    <property type="project" value="TreeGrafter"/>
</dbReference>
<keyword evidence="1" id="KW-0238">DNA-binding</keyword>
<dbReference type="EMBL" id="SOFF01000031">
    <property type="protein sequence ID" value="TFB88493.1"/>
    <property type="molecule type" value="Genomic_DNA"/>
</dbReference>
<dbReference type="GO" id="GO:0003700">
    <property type="term" value="F:DNA-binding transcription factor activity"/>
    <property type="evidence" value="ECO:0007669"/>
    <property type="project" value="TreeGrafter"/>
</dbReference>
<dbReference type="Gene3D" id="3.40.50.2300">
    <property type="match status" value="2"/>
</dbReference>
<keyword evidence="2" id="KW-1185">Reference proteome</keyword>
<dbReference type="Gene3D" id="1.10.260.40">
    <property type="entry name" value="lambda repressor-like DNA-binding domains"/>
    <property type="match status" value="1"/>
</dbReference>
<comment type="caution">
    <text evidence="1">The sequence shown here is derived from an EMBL/GenBank/DDBJ whole genome shotgun (WGS) entry which is preliminary data.</text>
</comment>
<dbReference type="Proteomes" id="UP000297654">
    <property type="component" value="Unassembled WGS sequence"/>
</dbReference>
<dbReference type="PANTHER" id="PTHR30146">
    <property type="entry name" value="LACI-RELATED TRANSCRIPTIONAL REPRESSOR"/>
    <property type="match status" value="1"/>
</dbReference>
<gene>
    <name evidence="1" type="ORF">E3O10_11855</name>
</gene>
<organism evidence="1 2">
    <name type="scientific">Cryobacterium luteum</name>
    <dbReference type="NCBI Taxonomy" id="1424661"/>
    <lineage>
        <taxon>Bacteria</taxon>
        <taxon>Bacillati</taxon>
        <taxon>Actinomycetota</taxon>
        <taxon>Actinomycetes</taxon>
        <taxon>Micrococcales</taxon>
        <taxon>Microbacteriaceae</taxon>
        <taxon>Cryobacterium</taxon>
    </lineage>
</organism>
<dbReference type="PROSITE" id="PS50932">
    <property type="entry name" value="HTH_LACI_2"/>
    <property type="match status" value="1"/>
</dbReference>
<dbReference type="STRING" id="1424661.SAMN05216281_101151"/>
<dbReference type="PROSITE" id="PS00356">
    <property type="entry name" value="HTH_LACI_1"/>
    <property type="match status" value="1"/>
</dbReference>
<reference evidence="1 2" key="1">
    <citation type="submission" date="2019-03" db="EMBL/GenBank/DDBJ databases">
        <title>Genomics of glacier-inhabiting Cryobacterium strains.</title>
        <authorList>
            <person name="Liu Q."/>
            <person name="Xin Y.-H."/>
        </authorList>
    </citation>
    <scope>NUCLEOTIDE SEQUENCE [LARGE SCALE GENOMIC DNA]</scope>
    <source>
        <strain evidence="1 2">Hh15</strain>
    </source>
</reference>
<dbReference type="InterPro" id="IPR010982">
    <property type="entry name" value="Lambda_DNA-bd_dom_sf"/>
</dbReference>
<dbReference type="InterPro" id="IPR046335">
    <property type="entry name" value="LacI/GalR-like_sensor"/>
</dbReference>
<evidence type="ECO:0000313" key="2">
    <source>
        <dbReference type="Proteomes" id="UP000297654"/>
    </source>
</evidence>
<dbReference type="CDD" id="cd01392">
    <property type="entry name" value="HTH_LacI"/>
    <property type="match status" value="1"/>
</dbReference>
<dbReference type="InterPro" id="IPR000843">
    <property type="entry name" value="HTH_LacI"/>
</dbReference>
<dbReference type="SUPFAM" id="SSF53822">
    <property type="entry name" value="Periplasmic binding protein-like I"/>
    <property type="match status" value="1"/>
</dbReference>
<proteinExistence type="predicted"/>
<dbReference type="PRINTS" id="PR00036">
    <property type="entry name" value="HTHLACI"/>
</dbReference>
<dbReference type="RefSeq" id="WP_092106265.1">
    <property type="nucleotide sequence ID" value="NZ_FOCN01000001.1"/>
</dbReference>
<dbReference type="Pfam" id="PF13377">
    <property type="entry name" value="Peripla_BP_3"/>
    <property type="match status" value="1"/>
</dbReference>
<evidence type="ECO:0000313" key="1">
    <source>
        <dbReference type="EMBL" id="TFB88493.1"/>
    </source>
</evidence>
<dbReference type="PANTHER" id="PTHR30146:SF109">
    <property type="entry name" value="HTH-TYPE TRANSCRIPTIONAL REGULATOR GALS"/>
    <property type="match status" value="1"/>
</dbReference>
<dbReference type="OrthoDB" id="9785139at2"/>
<dbReference type="SMART" id="SM00354">
    <property type="entry name" value="HTH_LACI"/>
    <property type="match status" value="1"/>
</dbReference>